<evidence type="ECO:0000256" key="2">
    <source>
        <dbReference type="ARBA" id="ARBA00023125"/>
    </source>
</evidence>
<protein>
    <submittedName>
        <fullName evidence="5">ArsR family transcriptional regulator</fullName>
    </submittedName>
</protein>
<evidence type="ECO:0000313" key="6">
    <source>
        <dbReference type="Proteomes" id="UP000277256"/>
    </source>
</evidence>
<keyword evidence="3" id="KW-0804">Transcription</keyword>
<comment type="caution">
    <text evidence="5">The sequence shown here is derived from an EMBL/GenBank/DDBJ whole genome shotgun (WGS) entry which is preliminary data.</text>
</comment>
<dbReference type="InterPro" id="IPR001845">
    <property type="entry name" value="HTH_ArsR_DNA-bd_dom"/>
</dbReference>
<evidence type="ECO:0000256" key="1">
    <source>
        <dbReference type="ARBA" id="ARBA00023015"/>
    </source>
</evidence>
<feature type="domain" description="HTH arsR-type" evidence="4">
    <location>
        <begin position="20"/>
        <end position="101"/>
    </location>
</feature>
<dbReference type="InterPro" id="IPR051081">
    <property type="entry name" value="HTH_MetalResp_TranReg"/>
</dbReference>
<dbReference type="InterPro" id="IPR036390">
    <property type="entry name" value="WH_DNA-bd_sf"/>
</dbReference>
<dbReference type="Gene3D" id="1.10.10.10">
    <property type="entry name" value="Winged helix-like DNA-binding domain superfamily/Winged helix DNA-binding domain"/>
    <property type="match status" value="1"/>
</dbReference>
<dbReference type="SUPFAM" id="SSF46785">
    <property type="entry name" value="Winged helix' DNA-binding domain"/>
    <property type="match status" value="1"/>
</dbReference>
<sequence>MARMRDGEPGDVRQIDGDVQALACLAHPDRSRLLDALTVHGPSTTTELAQTLGLATGSVSHHLKVMVDAGLVESAGAEDDRRKRRWRLVTRGLRWRPGADTGRPAAETAATAADLVLLQRDAERARQFLAAAEPPWSDAAFAAHVWLRLDPAELEEFGRELETLLLRWRRREIPDDGTERTAVLAFARAFPAEP</sequence>
<proteinExistence type="predicted"/>
<evidence type="ECO:0000259" key="4">
    <source>
        <dbReference type="SMART" id="SM00418"/>
    </source>
</evidence>
<dbReference type="InterPro" id="IPR011991">
    <property type="entry name" value="ArsR-like_HTH"/>
</dbReference>
<dbReference type="GO" id="GO:0003700">
    <property type="term" value="F:DNA-binding transcription factor activity"/>
    <property type="evidence" value="ECO:0007669"/>
    <property type="project" value="InterPro"/>
</dbReference>
<dbReference type="PANTHER" id="PTHR33154">
    <property type="entry name" value="TRANSCRIPTIONAL REGULATOR, ARSR FAMILY"/>
    <property type="match status" value="1"/>
</dbReference>
<dbReference type="Proteomes" id="UP000277256">
    <property type="component" value="Unassembled WGS sequence"/>
</dbReference>
<keyword evidence="2" id="KW-0238">DNA-binding</keyword>
<name>A0A426UW46_9ACTN</name>
<gene>
    <name evidence="5" type="ORF">EIW28_16515</name>
</gene>
<dbReference type="AlphaFoldDB" id="A0A426UW46"/>
<dbReference type="SMART" id="SM00418">
    <property type="entry name" value="HTH_ARSR"/>
    <property type="match status" value="1"/>
</dbReference>
<reference evidence="5 6" key="1">
    <citation type="submission" date="2018-12" db="EMBL/GenBank/DDBJ databases">
        <title>Glycomyces sp. YIM 121974 draft genome.</title>
        <authorList>
            <person name="Li Q."/>
        </authorList>
    </citation>
    <scope>NUCLEOTIDE SEQUENCE [LARGE SCALE GENOMIC DNA]</scope>
    <source>
        <strain evidence="5 6">YIM 121974</strain>
    </source>
</reference>
<accession>A0A426UW46</accession>
<dbReference type="GO" id="GO:0003677">
    <property type="term" value="F:DNA binding"/>
    <property type="evidence" value="ECO:0007669"/>
    <property type="project" value="UniProtKB-KW"/>
</dbReference>
<dbReference type="EMBL" id="RSEB01000004">
    <property type="protein sequence ID" value="RRR98483.1"/>
    <property type="molecule type" value="Genomic_DNA"/>
</dbReference>
<organism evidence="5 6">
    <name type="scientific">Glycomyces terrestris</name>
    <dbReference type="NCBI Taxonomy" id="2493553"/>
    <lineage>
        <taxon>Bacteria</taxon>
        <taxon>Bacillati</taxon>
        <taxon>Actinomycetota</taxon>
        <taxon>Actinomycetes</taxon>
        <taxon>Glycomycetales</taxon>
        <taxon>Glycomycetaceae</taxon>
        <taxon>Glycomyces</taxon>
    </lineage>
</organism>
<keyword evidence="1" id="KW-0805">Transcription regulation</keyword>
<dbReference type="PANTHER" id="PTHR33154:SF33">
    <property type="entry name" value="TRANSCRIPTIONAL REPRESSOR SDPR"/>
    <property type="match status" value="1"/>
</dbReference>
<keyword evidence="6" id="KW-1185">Reference proteome</keyword>
<evidence type="ECO:0000256" key="3">
    <source>
        <dbReference type="ARBA" id="ARBA00023163"/>
    </source>
</evidence>
<dbReference type="InterPro" id="IPR036388">
    <property type="entry name" value="WH-like_DNA-bd_sf"/>
</dbReference>
<dbReference type="Pfam" id="PF12840">
    <property type="entry name" value="HTH_20"/>
    <property type="match status" value="1"/>
</dbReference>
<dbReference type="OrthoDB" id="7945987at2"/>
<evidence type="ECO:0000313" key="5">
    <source>
        <dbReference type="EMBL" id="RRR98483.1"/>
    </source>
</evidence>
<dbReference type="CDD" id="cd00090">
    <property type="entry name" value="HTH_ARSR"/>
    <property type="match status" value="1"/>
</dbReference>